<dbReference type="RefSeq" id="WP_345359606.1">
    <property type="nucleotide sequence ID" value="NZ_BAABII010000004.1"/>
</dbReference>
<keyword evidence="1" id="KW-0812">Transmembrane</keyword>
<keyword evidence="3" id="KW-1185">Reference proteome</keyword>
<keyword evidence="1" id="KW-0472">Membrane</keyword>
<organism evidence="2 3">
    <name type="scientific">Saccharopolyspora cebuensis</name>
    <dbReference type="NCBI Taxonomy" id="418759"/>
    <lineage>
        <taxon>Bacteria</taxon>
        <taxon>Bacillati</taxon>
        <taxon>Actinomycetota</taxon>
        <taxon>Actinomycetes</taxon>
        <taxon>Pseudonocardiales</taxon>
        <taxon>Pseudonocardiaceae</taxon>
        <taxon>Saccharopolyspora</taxon>
    </lineage>
</organism>
<comment type="caution">
    <text evidence="2">The sequence shown here is derived from an EMBL/GenBank/DDBJ whole genome shotgun (WGS) entry which is preliminary data.</text>
</comment>
<dbReference type="Proteomes" id="UP001564626">
    <property type="component" value="Unassembled WGS sequence"/>
</dbReference>
<reference evidence="2 3" key="1">
    <citation type="submission" date="2024-08" db="EMBL/GenBank/DDBJ databases">
        <title>Genome mining of Saccharopolyspora cebuensis PGLac3 from Nigerian medicinal plant.</title>
        <authorList>
            <person name="Ezeobiora C.E."/>
            <person name="Igbokwe N.H."/>
            <person name="Amin D.H."/>
            <person name="Mendie U.E."/>
        </authorList>
    </citation>
    <scope>NUCLEOTIDE SEQUENCE [LARGE SCALE GENOMIC DNA]</scope>
    <source>
        <strain evidence="2 3">PGLac3</strain>
    </source>
</reference>
<name>A0ABV4CEL6_9PSEU</name>
<keyword evidence="1" id="KW-1133">Transmembrane helix</keyword>
<accession>A0ABV4CEL6</accession>
<evidence type="ECO:0000256" key="1">
    <source>
        <dbReference type="SAM" id="Phobius"/>
    </source>
</evidence>
<dbReference type="EMBL" id="JBGEHV010000012">
    <property type="protein sequence ID" value="MEY8039541.1"/>
    <property type="molecule type" value="Genomic_DNA"/>
</dbReference>
<gene>
    <name evidence="2" type="ORF">AB8O55_09040</name>
</gene>
<sequence length="67" mass="7168">MCHATNGHVADVVKPVQGLLAGLLAALFVAVAAVRPDARARARWWSTRPLTFLSGFRLLLALGVSRT</sequence>
<protein>
    <submittedName>
        <fullName evidence="2">Uncharacterized protein</fullName>
    </submittedName>
</protein>
<feature type="transmembrane region" description="Helical" evidence="1">
    <location>
        <begin position="16"/>
        <end position="34"/>
    </location>
</feature>
<evidence type="ECO:0000313" key="2">
    <source>
        <dbReference type="EMBL" id="MEY8039541.1"/>
    </source>
</evidence>
<evidence type="ECO:0000313" key="3">
    <source>
        <dbReference type="Proteomes" id="UP001564626"/>
    </source>
</evidence>
<proteinExistence type="predicted"/>